<evidence type="ECO:0000256" key="1">
    <source>
        <dbReference type="ARBA" id="ARBA00005189"/>
    </source>
</evidence>
<evidence type="ECO:0000256" key="2">
    <source>
        <dbReference type="ARBA" id="ARBA00022679"/>
    </source>
</evidence>
<evidence type="ECO:0000256" key="4">
    <source>
        <dbReference type="SAM" id="Phobius"/>
    </source>
</evidence>
<evidence type="ECO:0000313" key="7">
    <source>
        <dbReference type="Proteomes" id="UP000287336"/>
    </source>
</evidence>
<dbReference type="SUPFAM" id="SSF69593">
    <property type="entry name" value="Glycerol-3-phosphate (1)-acyltransferase"/>
    <property type="match status" value="1"/>
</dbReference>
<dbReference type="CDD" id="cd07989">
    <property type="entry name" value="LPLAT_AGPAT-like"/>
    <property type="match status" value="1"/>
</dbReference>
<evidence type="ECO:0000256" key="3">
    <source>
        <dbReference type="ARBA" id="ARBA00023315"/>
    </source>
</evidence>
<comment type="pathway">
    <text evidence="1">Lipid metabolism.</text>
</comment>
<dbReference type="RefSeq" id="WP_126947059.1">
    <property type="nucleotide sequence ID" value="NZ_RZHG01000018.1"/>
</dbReference>
<dbReference type="Proteomes" id="UP000287336">
    <property type="component" value="Unassembled WGS sequence"/>
</dbReference>
<dbReference type="GO" id="GO:0006654">
    <property type="term" value="P:phosphatidic acid biosynthetic process"/>
    <property type="evidence" value="ECO:0007669"/>
    <property type="project" value="TreeGrafter"/>
</dbReference>
<keyword evidence="4" id="KW-1133">Transmembrane helix</keyword>
<dbReference type="InterPro" id="IPR002123">
    <property type="entry name" value="Plipid/glycerol_acylTrfase"/>
</dbReference>
<reference evidence="6 7" key="1">
    <citation type="submission" date="2018-12" db="EMBL/GenBank/DDBJ databases">
        <title>three novel Halomonas strain isolated from plants.</title>
        <authorList>
            <person name="Sun C."/>
        </authorList>
    </citation>
    <scope>NUCLEOTIDE SEQUENCE [LARGE SCALE GENOMIC DNA]</scope>
    <source>
        <strain evidence="6 7">DSM 19434</strain>
    </source>
</reference>
<dbReference type="OrthoDB" id="9812274at2"/>
<keyword evidence="4" id="KW-0812">Transmembrane</keyword>
<proteinExistence type="predicted"/>
<dbReference type="GO" id="GO:0003841">
    <property type="term" value="F:1-acylglycerol-3-phosphate O-acyltransferase activity"/>
    <property type="evidence" value="ECO:0007669"/>
    <property type="project" value="TreeGrafter"/>
</dbReference>
<dbReference type="PANTHER" id="PTHR10434:SF40">
    <property type="entry name" value="1-ACYL-SN-GLYCEROL-3-PHOSPHATE ACYLTRANSFERASE"/>
    <property type="match status" value="1"/>
</dbReference>
<evidence type="ECO:0000313" key="6">
    <source>
        <dbReference type="EMBL" id="RUR30979.1"/>
    </source>
</evidence>
<dbReference type="SMART" id="SM00563">
    <property type="entry name" value="PlsC"/>
    <property type="match status" value="1"/>
</dbReference>
<accession>A0A433KN04</accession>
<keyword evidence="7" id="KW-1185">Reference proteome</keyword>
<dbReference type="Pfam" id="PF01553">
    <property type="entry name" value="Acyltransferase"/>
    <property type="match status" value="1"/>
</dbReference>
<name>A0A433KN04_9GAMM</name>
<keyword evidence="4" id="KW-0472">Membrane</keyword>
<dbReference type="EMBL" id="RZHG01000018">
    <property type="protein sequence ID" value="RUR30979.1"/>
    <property type="molecule type" value="Genomic_DNA"/>
</dbReference>
<sequence length="251" mass="28141">MINLVRSLLFYAGYFSAMLLIGVLFLPIAPFLPLAARYRLLNLYNHFLMVWFKVACGVRYDIQGQENIPAGPCVIQANHQCEWETVFLQVMKPPVCTVLKQELLRLPIFGWGLRLLRPISLDRSKPARAMKQVLKQGVARLGTGLSVLIFPEGTRVDPGIRKRYNKSGSVVACRAGVPVLPVAHNAGERWPGRHWVKRPGVLRVRIGAPIETAGRTPDEVLVDVEDWIEGQLQEISDVPRPTTRSTTSRSL</sequence>
<feature type="transmembrane region" description="Helical" evidence="4">
    <location>
        <begin position="12"/>
        <end position="36"/>
    </location>
</feature>
<dbReference type="PANTHER" id="PTHR10434">
    <property type="entry name" value="1-ACYL-SN-GLYCEROL-3-PHOSPHATE ACYLTRANSFERASE"/>
    <property type="match status" value="1"/>
</dbReference>
<keyword evidence="2 6" id="KW-0808">Transferase</keyword>
<keyword evidence="3 6" id="KW-0012">Acyltransferase</keyword>
<organism evidence="6 7">
    <name type="scientific">Vreelandella andesensis</name>
    <dbReference type="NCBI Taxonomy" id="447567"/>
    <lineage>
        <taxon>Bacteria</taxon>
        <taxon>Pseudomonadati</taxon>
        <taxon>Pseudomonadota</taxon>
        <taxon>Gammaproteobacteria</taxon>
        <taxon>Oceanospirillales</taxon>
        <taxon>Halomonadaceae</taxon>
        <taxon>Vreelandella</taxon>
    </lineage>
</organism>
<protein>
    <submittedName>
        <fullName evidence="6">1-acyl-sn-glycerol-3-phosphate acyltransferase</fullName>
    </submittedName>
</protein>
<feature type="domain" description="Phospholipid/glycerol acyltransferase" evidence="5">
    <location>
        <begin position="73"/>
        <end position="187"/>
    </location>
</feature>
<gene>
    <name evidence="6" type="ORF">ELY33_09245</name>
</gene>
<dbReference type="AlphaFoldDB" id="A0A433KN04"/>
<comment type="caution">
    <text evidence="6">The sequence shown here is derived from an EMBL/GenBank/DDBJ whole genome shotgun (WGS) entry which is preliminary data.</text>
</comment>
<evidence type="ECO:0000259" key="5">
    <source>
        <dbReference type="SMART" id="SM00563"/>
    </source>
</evidence>